<comment type="caution">
    <text evidence="3">The sequence shown here is derived from an EMBL/GenBank/DDBJ whole genome shotgun (WGS) entry which is preliminary data.</text>
</comment>
<evidence type="ECO:0000256" key="1">
    <source>
        <dbReference type="SAM" id="MobiDB-lite"/>
    </source>
</evidence>
<feature type="region of interest" description="Disordered" evidence="1">
    <location>
        <begin position="644"/>
        <end position="664"/>
    </location>
</feature>
<dbReference type="InterPro" id="IPR041664">
    <property type="entry name" value="AAA_16"/>
</dbReference>
<accession>A0A931MJE2</accession>
<dbReference type="Proteomes" id="UP000617634">
    <property type="component" value="Unassembled WGS sequence"/>
</dbReference>
<organism evidence="3 4">
    <name type="scientific">Novosphingobium aureum</name>
    <dbReference type="NCBI Taxonomy" id="2792964"/>
    <lineage>
        <taxon>Bacteria</taxon>
        <taxon>Pseudomonadati</taxon>
        <taxon>Pseudomonadota</taxon>
        <taxon>Alphaproteobacteria</taxon>
        <taxon>Sphingomonadales</taxon>
        <taxon>Sphingomonadaceae</taxon>
        <taxon>Novosphingobium</taxon>
    </lineage>
</organism>
<gene>
    <name evidence="3" type="ORF">I5E68_01485</name>
</gene>
<dbReference type="Gene3D" id="3.40.50.300">
    <property type="entry name" value="P-loop containing nucleotide triphosphate hydrolases"/>
    <property type="match status" value="1"/>
</dbReference>
<keyword evidence="4" id="KW-1185">Reference proteome</keyword>
<dbReference type="Pfam" id="PF13191">
    <property type="entry name" value="AAA_16"/>
    <property type="match status" value="1"/>
</dbReference>
<dbReference type="RefSeq" id="WP_197160080.1">
    <property type="nucleotide sequence ID" value="NZ_JADZGI010000001.1"/>
</dbReference>
<reference evidence="3" key="1">
    <citation type="submission" date="2020-11" db="EMBL/GenBank/DDBJ databases">
        <title>Novosphingobium aureum sp. nov., a marine bacterium isolated from sediment of a salt flat.</title>
        <authorList>
            <person name="Yoo Y."/>
            <person name="Kim J.-J."/>
        </authorList>
    </citation>
    <scope>NUCLEOTIDE SEQUENCE</scope>
    <source>
        <strain evidence="3">YJ-S2-02</strain>
    </source>
</reference>
<dbReference type="SUPFAM" id="SSF52540">
    <property type="entry name" value="P-loop containing nucleoside triphosphate hydrolases"/>
    <property type="match status" value="1"/>
</dbReference>
<dbReference type="AlphaFoldDB" id="A0A931MJE2"/>
<evidence type="ECO:0000313" key="4">
    <source>
        <dbReference type="Proteomes" id="UP000617634"/>
    </source>
</evidence>
<keyword evidence="3" id="KW-0067">ATP-binding</keyword>
<keyword evidence="3" id="KW-0547">Nucleotide-binding</keyword>
<dbReference type="InterPro" id="IPR027417">
    <property type="entry name" value="P-loop_NTPase"/>
</dbReference>
<feature type="domain" description="Orc1-like AAA ATPase" evidence="2">
    <location>
        <begin position="167"/>
        <end position="319"/>
    </location>
</feature>
<dbReference type="EMBL" id="JADZGI010000001">
    <property type="protein sequence ID" value="MBH0111623.1"/>
    <property type="molecule type" value="Genomic_DNA"/>
</dbReference>
<proteinExistence type="predicted"/>
<evidence type="ECO:0000313" key="3">
    <source>
        <dbReference type="EMBL" id="MBH0111623.1"/>
    </source>
</evidence>
<evidence type="ECO:0000259" key="2">
    <source>
        <dbReference type="Pfam" id="PF13191"/>
    </source>
</evidence>
<sequence length="1004" mass="112083">MIRDVAPLFTSQPVRDQWTQALEQVAMLGSFDPISLVGSPEDGTAIEILTALGKECVEVLSEGLPRWQLNPDSRRRVLHKLWDDGRLESVATSAEPNDSFGRYLVDSVLGRLTIPEQASLGELDVIHSAIQFAATVGSKDDQLAAIERAVASGERREAIRSLLPRGLIGRDHYLRRLRRFVEEPRGGELPILMISGTGGVGKSALLAEFVRRSRRRLGDGVPIIWLDFDRAVLAETDPTALTLEFARQLGLVIPALAARTADFRAATESRHDADIRGYFESATGRFVRQSVDWSDWNSHGLAQALRDRTIVLVLDTLEEILVHDDGRGEEVIRWIRGLATEGGATELRAILSGRTEDRFTGWAEGMKAPHISLGDLGPKSAVRLLERHLKGSQFPIEQLPGRELVEHYGGNPLTLNVLGLYLGEEGPKAAQRLLEDAGNRIFNVHFAQHYLYKRILGRIRSDDPDLIKIAHPGLVLRRVSPELIKQVLAKPCGLRDITSDRAEKLFRDLAAQIWLVEPAGTPMTIRHRRDLRRLIFGSMNEAEGDKAHKIHKAAAEFYSAHRDHYLSSAEQDVEALYHRVFAEPSLELDDETLRLLASELGQDSADLPARYRARLKIASGKGLEADELDTLTVEDRVEAEILRERGTRSRGGNSAEDRRPSANAIANPSVEAERAFAAADIEHLAWIRQNVLDEFVDAVLLGHWRSRRMPPDLTDFAIWRVSLAVMGTSNERGFATEIIDRVENLLRQVEWSRPLNPNRKQSISLAQAIQAIILLLGSNPPNMLRDYHERWFDDAPTDTTEALRVRQLARHDGATARGGRRARVSLTLLRYLSAEFARPEDTLVRNDLVIPSHARDVLNSIHRGPSHRHTLSDLEAGRTRQAYVEAGPAAFANPATASRLRGISPELYPLVQAAAQSAPNDALRAFIHEAELSVRLWPRELTTQPFAASLQRDSSRWTGTLIETADRFGLLGKLLDYLAQENSNRGSGHQVARLVRFYGRRLRS</sequence>
<dbReference type="GO" id="GO:0005524">
    <property type="term" value="F:ATP binding"/>
    <property type="evidence" value="ECO:0007669"/>
    <property type="project" value="UniProtKB-KW"/>
</dbReference>
<name>A0A931MJE2_9SPHN</name>
<protein>
    <submittedName>
        <fullName evidence="3">ATP-binding protein</fullName>
    </submittedName>
</protein>